<feature type="region of interest" description="Disordered" evidence="1">
    <location>
        <begin position="23"/>
        <end position="120"/>
    </location>
</feature>
<dbReference type="EMBL" id="CAXLJM020000012">
    <property type="protein sequence ID" value="CAL8076912.1"/>
    <property type="molecule type" value="Genomic_DNA"/>
</dbReference>
<organism evidence="2 3">
    <name type="scientific">Orchesella dallaii</name>
    <dbReference type="NCBI Taxonomy" id="48710"/>
    <lineage>
        <taxon>Eukaryota</taxon>
        <taxon>Metazoa</taxon>
        <taxon>Ecdysozoa</taxon>
        <taxon>Arthropoda</taxon>
        <taxon>Hexapoda</taxon>
        <taxon>Collembola</taxon>
        <taxon>Entomobryomorpha</taxon>
        <taxon>Entomobryoidea</taxon>
        <taxon>Orchesellidae</taxon>
        <taxon>Orchesellinae</taxon>
        <taxon>Orchesella</taxon>
    </lineage>
</organism>
<keyword evidence="3" id="KW-1185">Reference proteome</keyword>
<feature type="compositionally biased region" description="Low complexity" evidence="1">
    <location>
        <begin position="73"/>
        <end position="85"/>
    </location>
</feature>
<evidence type="ECO:0000313" key="3">
    <source>
        <dbReference type="Proteomes" id="UP001642540"/>
    </source>
</evidence>
<sequence>MLRLILPRKPNCGCCELLPGTAVQGSHGTKPESDLIDAISSGDPEPEITDPMGDFARGTSQVFMSDEAKDVASENTTSSSTSDESVFPTASTENISDSEYQTSAKVSSSSPLGIPPGTDS</sequence>
<protein>
    <submittedName>
        <fullName evidence="2">Uncharacterized protein</fullName>
    </submittedName>
</protein>
<dbReference type="Proteomes" id="UP001642540">
    <property type="component" value="Unassembled WGS sequence"/>
</dbReference>
<name>A0ABP1PTL3_9HEXA</name>
<accession>A0ABP1PTL3</accession>
<reference evidence="2 3" key="1">
    <citation type="submission" date="2024-08" db="EMBL/GenBank/DDBJ databases">
        <authorList>
            <person name="Cucini C."/>
            <person name="Frati F."/>
        </authorList>
    </citation>
    <scope>NUCLEOTIDE SEQUENCE [LARGE SCALE GENOMIC DNA]</scope>
</reference>
<evidence type="ECO:0000256" key="1">
    <source>
        <dbReference type="SAM" id="MobiDB-lite"/>
    </source>
</evidence>
<feature type="compositionally biased region" description="Polar residues" evidence="1">
    <location>
        <begin position="88"/>
        <end position="111"/>
    </location>
</feature>
<proteinExistence type="predicted"/>
<evidence type="ECO:0000313" key="2">
    <source>
        <dbReference type="EMBL" id="CAL8076912.1"/>
    </source>
</evidence>
<gene>
    <name evidence="2" type="ORF">ODALV1_LOCUS3633</name>
</gene>
<comment type="caution">
    <text evidence="2">The sequence shown here is derived from an EMBL/GenBank/DDBJ whole genome shotgun (WGS) entry which is preliminary data.</text>
</comment>